<name>R9XKI0_9VIRU</name>
<gene>
    <name evidence="1" type="ORF">CsmBV28.3</name>
</gene>
<reference evidence="1" key="1">
    <citation type="submission" date="2013-06" db="EMBL/GenBank/DDBJ databases">
        <title>Bracovirus Evolution: Comparative Genomics of Multiple Viral and Proviral Genomes.</title>
        <authorList>
            <person name="Desjardins C.A."/>
            <person name="Gundersen-Rindal D.E."/>
            <person name="Hostetler J.B."/>
            <person name="Tallon L.J."/>
            <person name="Utterback T.R."/>
            <person name="Fuester R.W."/>
            <person name="Schatz M.C."/>
            <person name="Pedroni M.J."/>
            <person name="Fadrosh D.W."/>
            <person name="Haas B.J."/>
            <person name="Toms B.S."/>
            <person name="Chen D."/>
            <person name="Nene V."/>
        </authorList>
    </citation>
    <scope>NUCLEOTIDE SEQUENCE</scope>
</reference>
<protein>
    <submittedName>
        <fullName evidence="1">Uncharacterized protein</fullName>
    </submittedName>
</protein>
<evidence type="ECO:0000313" key="1">
    <source>
        <dbReference type="EMBL" id="AGO14386.1"/>
    </source>
</evidence>
<dbReference type="EMBL" id="EF710638">
    <property type="protein sequence ID" value="AGO14386.1"/>
    <property type="molecule type" value="Genomic_DNA"/>
</dbReference>
<proteinExistence type="predicted"/>
<dbReference type="EMBL" id="EF710642">
    <property type="protein sequence ID" value="AGO14458.1"/>
    <property type="molecule type" value="Genomic_DNA"/>
</dbReference>
<sequence length="130" mass="15469">MSNFVVVKFHDISTYGSNPYKCIPRLWIRNKDSNTVTVRYPSKFRIFKDFRSIIYCETPLEEWKEYTGIIVGEAGTYYEGLRFILSQDSSYIPEELLYIQLLSLDRSPRKRSSRKPGLNILRYFCNLFKK</sequence>
<accession>R9XKI0</accession>
<organism evidence="1">
    <name type="scientific">Bracoviriform facetosae</name>
    <dbReference type="NCBI Taxonomy" id="2083300"/>
    <lineage>
        <taxon>Viruses</taxon>
        <taxon>Viruses incertae sedis</taxon>
        <taxon>Polydnaviriformidae</taxon>
        <taxon>Bracoviriform</taxon>
    </lineage>
</organism>